<dbReference type="PANTHER" id="PTHR43344:SF13">
    <property type="entry name" value="PHOSPHATASE RV3661-RELATED"/>
    <property type="match status" value="1"/>
</dbReference>
<dbReference type="InterPro" id="IPR023214">
    <property type="entry name" value="HAD_sf"/>
</dbReference>
<evidence type="ECO:0000313" key="5">
    <source>
        <dbReference type="EMBL" id="CAB4915186.1"/>
    </source>
</evidence>
<keyword evidence="3" id="KW-0460">Magnesium</keyword>
<accession>A0A6J7H888</accession>
<dbReference type="InterPro" id="IPR036412">
    <property type="entry name" value="HAD-like_sf"/>
</dbReference>
<dbReference type="SUPFAM" id="SSF56784">
    <property type="entry name" value="HAD-like"/>
    <property type="match status" value="1"/>
</dbReference>
<dbReference type="InterPro" id="IPR006385">
    <property type="entry name" value="HAD_hydro_SerB1"/>
</dbReference>
<evidence type="ECO:0000256" key="2">
    <source>
        <dbReference type="ARBA" id="ARBA00022801"/>
    </source>
</evidence>
<sequence length="279" mass="30580">MNEQRWEPVDICVTVVSMSTAAFFDLDKTILAKSSAFAFARPFFKGGLIGRREVLRSAYAQLVFVTSGADHELMDQMRNYVSSLVSGWDVETVRAIVAETLDDIIDPMVYQEAVDLIAEHRAAGHEIVIVSSSGSDLVEPIGIRLGVDHTIATQVAIENGRYTGELLFYAYGENKAVAIRELAAERGYDLSQCYAYSDSQTDLPMLEAVGFPVAVNPDDALREVAVDREWPIRDFEKPIGLKSHSKQIAVTGTSVALGAVVIGVAWYAIRRMTRTAPAS</sequence>
<dbReference type="Gene3D" id="3.40.50.1000">
    <property type="entry name" value="HAD superfamily/HAD-like"/>
    <property type="match status" value="1"/>
</dbReference>
<gene>
    <name evidence="5" type="ORF">UFOPK3495_01825</name>
</gene>
<name>A0A6J7H888_9ZZZZ</name>
<dbReference type="CDD" id="cd02612">
    <property type="entry name" value="HAD_PGPPase"/>
    <property type="match status" value="1"/>
</dbReference>
<keyword evidence="4" id="KW-0812">Transmembrane</keyword>
<dbReference type="GO" id="GO:0016787">
    <property type="term" value="F:hydrolase activity"/>
    <property type="evidence" value="ECO:0007669"/>
    <property type="project" value="UniProtKB-KW"/>
</dbReference>
<dbReference type="FunFam" id="3.40.50.1000:FF:000025">
    <property type="entry name" value="HAD hydrolase, family IB"/>
    <property type="match status" value="1"/>
</dbReference>
<organism evidence="5">
    <name type="scientific">freshwater metagenome</name>
    <dbReference type="NCBI Taxonomy" id="449393"/>
    <lineage>
        <taxon>unclassified sequences</taxon>
        <taxon>metagenomes</taxon>
        <taxon>ecological metagenomes</taxon>
    </lineage>
</organism>
<dbReference type="Pfam" id="PF12710">
    <property type="entry name" value="HAD"/>
    <property type="match status" value="1"/>
</dbReference>
<dbReference type="AlphaFoldDB" id="A0A6J7H888"/>
<dbReference type="PANTHER" id="PTHR43344">
    <property type="entry name" value="PHOSPHOSERINE PHOSPHATASE"/>
    <property type="match status" value="1"/>
</dbReference>
<dbReference type="NCBIfam" id="TIGR01490">
    <property type="entry name" value="HAD-SF-IB-hyp1"/>
    <property type="match status" value="1"/>
</dbReference>
<dbReference type="EMBL" id="CAFBMC010000181">
    <property type="protein sequence ID" value="CAB4915186.1"/>
    <property type="molecule type" value="Genomic_DNA"/>
</dbReference>
<protein>
    <submittedName>
        <fullName evidence="5">Unannotated protein</fullName>
    </submittedName>
</protein>
<dbReference type="Gene3D" id="1.20.1440.100">
    <property type="entry name" value="SG protein - dephosphorylation function"/>
    <property type="match status" value="1"/>
</dbReference>
<keyword evidence="4" id="KW-0472">Membrane</keyword>
<feature type="transmembrane region" description="Helical" evidence="4">
    <location>
        <begin position="248"/>
        <end position="269"/>
    </location>
</feature>
<evidence type="ECO:0000256" key="3">
    <source>
        <dbReference type="ARBA" id="ARBA00022842"/>
    </source>
</evidence>
<evidence type="ECO:0000256" key="1">
    <source>
        <dbReference type="ARBA" id="ARBA00022723"/>
    </source>
</evidence>
<keyword evidence="4" id="KW-1133">Transmembrane helix</keyword>
<reference evidence="5" key="1">
    <citation type="submission" date="2020-05" db="EMBL/GenBank/DDBJ databases">
        <authorList>
            <person name="Chiriac C."/>
            <person name="Salcher M."/>
            <person name="Ghai R."/>
            <person name="Kavagutti S V."/>
        </authorList>
    </citation>
    <scope>NUCLEOTIDE SEQUENCE</scope>
</reference>
<keyword evidence="2" id="KW-0378">Hydrolase</keyword>
<proteinExistence type="predicted"/>
<dbReference type="GO" id="GO:0046872">
    <property type="term" value="F:metal ion binding"/>
    <property type="evidence" value="ECO:0007669"/>
    <property type="project" value="UniProtKB-KW"/>
</dbReference>
<dbReference type="NCBIfam" id="TIGR01488">
    <property type="entry name" value="HAD-SF-IB"/>
    <property type="match status" value="1"/>
</dbReference>
<keyword evidence="1" id="KW-0479">Metal-binding</keyword>
<dbReference type="InterPro" id="IPR050582">
    <property type="entry name" value="HAD-like_SerB"/>
</dbReference>
<evidence type="ECO:0000256" key="4">
    <source>
        <dbReference type="SAM" id="Phobius"/>
    </source>
</evidence>